<name>K8EMQ9_9CHLO</name>
<dbReference type="KEGG" id="bpg:Bathy13g00390"/>
<feature type="region of interest" description="Disordered" evidence="1">
    <location>
        <begin position="1"/>
        <end position="22"/>
    </location>
</feature>
<dbReference type="Proteomes" id="UP000198341">
    <property type="component" value="Chromosome 13"/>
</dbReference>
<dbReference type="AlphaFoldDB" id="K8EMQ9"/>
<evidence type="ECO:0000256" key="1">
    <source>
        <dbReference type="SAM" id="MobiDB-lite"/>
    </source>
</evidence>
<dbReference type="EMBL" id="FO082266">
    <property type="protein sequence ID" value="CCO19326.1"/>
    <property type="molecule type" value="Genomic_DNA"/>
</dbReference>
<dbReference type="RefSeq" id="XP_007509523.1">
    <property type="nucleotide sequence ID" value="XM_007509461.1"/>
</dbReference>
<gene>
    <name evidence="2" type="ordered locus">Bathy13g00390</name>
</gene>
<sequence>MLKSIGSAKKSPSFAPSSFTLSSAKGGETELEARLDALLENALGDSIRVRNFRSRPDLVPKATAGQRKSFRARSFGEYKDDENRESKLQRLFAQTQGDATCFGFTICSCVGQKTSTTLVDDDEKNDEEKPLFECELWLSRGRESEESGPPGSWNVVCKDASDGNNTPLFMLTLKEDSTLEELFDRHAMKRPFPTMVVRSLLGVSVAGVKKNSNSKTLQNSPTFAAAKMYKGNAQVAEIIPLQRDFPRGKLVGKVERMNSMLIRRDENDALGTRLVPYTRGLRSLLYTMIGTGLMTFGFAVPITYSSVKTYEMPVEIHENGLEGLNGMRDKEVRNFRDKCAAFVKPIGTIRVKKAGLGHFKLKREENQEYNEWPKHTKRHFLYAMVAHAAMVNEFAKDGTYSIPDTAEVEI</sequence>
<reference evidence="2 3" key="1">
    <citation type="submission" date="2011-10" db="EMBL/GenBank/DDBJ databases">
        <authorList>
            <person name="Genoscope - CEA"/>
        </authorList>
    </citation>
    <scope>NUCLEOTIDE SEQUENCE [LARGE SCALE GENOMIC DNA]</scope>
    <source>
        <strain evidence="2 3">RCC 1105</strain>
    </source>
</reference>
<keyword evidence="3" id="KW-1185">Reference proteome</keyword>
<organism evidence="2 3">
    <name type="scientific">Bathycoccus prasinos</name>
    <dbReference type="NCBI Taxonomy" id="41875"/>
    <lineage>
        <taxon>Eukaryota</taxon>
        <taxon>Viridiplantae</taxon>
        <taxon>Chlorophyta</taxon>
        <taxon>Mamiellophyceae</taxon>
        <taxon>Mamiellales</taxon>
        <taxon>Bathycoccaceae</taxon>
        <taxon>Bathycoccus</taxon>
    </lineage>
</organism>
<dbReference type="GeneID" id="19012058"/>
<protein>
    <submittedName>
        <fullName evidence="2">Uncharacterized protein</fullName>
    </submittedName>
</protein>
<proteinExistence type="predicted"/>
<evidence type="ECO:0000313" key="2">
    <source>
        <dbReference type="EMBL" id="CCO19326.1"/>
    </source>
</evidence>
<feature type="compositionally biased region" description="Low complexity" evidence="1">
    <location>
        <begin position="7"/>
        <end position="19"/>
    </location>
</feature>
<accession>K8EMQ9</accession>
<evidence type="ECO:0000313" key="3">
    <source>
        <dbReference type="Proteomes" id="UP000198341"/>
    </source>
</evidence>